<reference evidence="3" key="1">
    <citation type="submission" date="2025-08" db="UniProtKB">
        <authorList>
            <consortium name="RefSeq"/>
        </authorList>
    </citation>
    <scope>IDENTIFICATION</scope>
    <source>
        <tissue evidence="3">Fruit stalk</tissue>
    </source>
</reference>
<feature type="domain" description="RNase H type-1" evidence="1">
    <location>
        <begin position="141"/>
        <end position="209"/>
    </location>
</feature>
<name>A0A6P5WFF7_DURZI</name>
<keyword evidence="2" id="KW-1185">Reference proteome</keyword>
<evidence type="ECO:0000313" key="2">
    <source>
        <dbReference type="Proteomes" id="UP000515121"/>
    </source>
</evidence>
<dbReference type="RefSeq" id="XP_022714604.1">
    <property type="nucleotide sequence ID" value="XM_022858869.1"/>
</dbReference>
<dbReference type="OrthoDB" id="1748820at2759"/>
<gene>
    <name evidence="3" type="primary">LOC111274267</name>
</gene>
<evidence type="ECO:0000313" key="3">
    <source>
        <dbReference type="RefSeq" id="XP_022714604.1"/>
    </source>
</evidence>
<dbReference type="GeneID" id="111274267"/>
<organism evidence="2 3">
    <name type="scientific">Durio zibethinus</name>
    <name type="common">Durian</name>
    <dbReference type="NCBI Taxonomy" id="66656"/>
    <lineage>
        <taxon>Eukaryota</taxon>
        <taxon>Viridiplantae</taxon>
        <taxon>Streptophyta</taxon>
        <taxon>Embryophyta</taxon>
        <taxon>Tracheophyta</taxon>
        <taxon>Spermatophyta</taxon>
        <taxon>Magnoliopsida</taxon>
        <taxon>eudicotyledons</taxon>
        <taxon>Gunneridae</taxon>
        <taxon>Pentapetalae</taxon>
        <taxon>rosids</taxon>
        <taxon>malvids</taxon>
        <taxon>Malvales</taxon>
        <taxon>Malvaceae</taxon>
        <taxon>Helicteroideae</taxon>
        <taxon>Durio</taxon>
    </lineage>
</organism>
<sequence>MQNLVRRRVALKGNCPRSSTKEESLLHVIRDCNNVREVWHILGFKWDKEIYSALPLAEWFDKVVDNFSQDRFETFLIAAWVIWSGRNEEFYGGKKLSAAQTATFVRSYREEFMNAQEKRDMGVQGGLVIWRPPPSSSAKVNFDGSYNRDTGEGGIGLVVRDVDGTVLGTLSMKRIEIAYPWMIEGKVALEVLKFARDLGLARILLERDALESILEKEGIKQPMPWPNMD</sequence>
<dbReference type="AlphaFoldDB" id="A0A6P5WFF7"/>
<evidence type="ECO:0000259" key="1">
    <source>
        <dbReference type="Pfam" id="PF13456"/>
    </source>
</evidence>
<accession>A0A6P5WFF7</accession>
<dbReference type="InterPro" id="IPR002156">
    <property type="entry name" value="RNaseH_domain"/>
</dbReference>
<proteinExistence type="predicted"/>
<dbReference type="PANTHER" id="PTHR47074">
    <property type="entry name" value="BNAC02G40300D PROTEIN"/>
    <property type="match status" value="1"/>
</dbReference>
<dbReference type="GO" id="GO:0004523">
    <property type="term" value="F:RNA-DNA hybrid ribonuclease activity"/>
    <property type="evidence" value="ECO:0007669"/>
    <property type="project" value="InterPro"/>
</dbReference>
<dbReference type="InterPro" id="IPR052929">
    <property type="entry name" value="RNase_H-like_EbsB-rel"/>
</dbReference>
<protein>
    <submittedName>
        <fullName evidence="3">Uncharacterized protein LOC111274267</fullName>
    </submittedName>
</protein>
<dbReference type="PANTHER" id="PTHR47074:SF48">
    <property type="entry name" value="POLYNUCLEOTIDYL TRANSFERASE, RIBONUCLEASE H-LIKE SUPERFAMILY PROTEIN"/>
    <property type="match status" value="1"/>
</dbReference>
<dbReference type="GO" id="GO:0003676">
    <property type="term" value="F:nucleic acid binding"/>
    <property type="evidence" value="ECO:0007669"/>
    <property type="project" value="InterPro"/>
</dbReference>
<dbReference type="KEGG" id="dzi:111274267"/>
<dbReference type="Pfam" id="PF13456">
    <property type="entry name" value="RVT_3"/>
    <property type="match status" value="1"/>
</dbReference>
<dbReference type="Proteomes" id="UP000515121">
    <property type="component" value="Unplaced"/>
</dbReference>